<gene>
    <name evidence="2" type="ORF">Z043_116771</name>
</gene>
<feature type="non-terminal residue" evidence="2">
    <location>
        <position position="1"/>
    </location>
</feature>
<name>A0A0P7TU57_SCLFO</name>
<reference evidence="2 3" key="1">
    <citation type="submission" date="2015-08" db="EMBL/GenBank/DDBJ databases">
        <title>The genome of the Asian arowana (Scleropages formosus).</title>
        <authorList>
            <person name="Tan M.H."/>
            <person name="Gan H.M."/>
            <person name="Croft L.J."/>
            <person name="Austin C.M."/>
        </authorList>
    </citation>
    <scope>NUCLEOTIDE SEQUENCE [LARGE SCALE GENOMIC DNA]</scope>
    <source>
        <strain evidence="2">Aro1</strain>
    </source>
</reference>
<organism evidence="2 3">
    <name type="scientific">Scleropages formosus</name>
    <name type="common">Asian bonytongue</name>
    <name type="synonym">Osteoglossum formosum</name>
    <dbReference type="NCBI Taxonomy" id="113540"/>
    <lineage>
        <taxon>Eukaryota</taxon>
        <taxon>Metazoa</taxon>
        <taxon>Chordata</taxon>
        <taxon>Craniata</taxon>
        <taxon>Vertebrata</taxon>
        <taxon>Euteleostomi</taxon>
        <taxon>Actinopterygii</taxon>
        <taxon>Neopterygii</taxon>
        <taxon>Teleostei</taxon>
        <taxon>Osteoglossocephala</taxon>
        <taxon>Osteoglossomorpha</taxon>
        <taxon>Osteoglossiformes</taxon>
        <taxon>Osteoglossidae</taxon>
        <taxon>Scleropages</taxon>
    </lineage>
</organism>
<feature type="domain" description="DUF4371" evidence="1">
    <location>
        <begin position="78"/>
        <end position="168"/>
    </location>
</feature>
<dbReference type="PANTHER" id="PTHR45749:SF37">
    <property type="entry name" value="OS05G0311600 PROTEIN"/>
    <property type="match status" value="1"/>
</dbReference>
<dbReference type="AlphaFoldDB" id="A0A0P7TU57"/>
<dbReference type="Proteomes" id="UP000034805">
    <property type="component" value="Unassembled WGS sequence"/>
</dbReference>
<dbReference type="InterPro" id="IPR025398">
    <property type="entry name" value="DUF4371"/>
</dbReference>
<evidence type="ECO:0000313" key="2">
    <source>
        <dbReference type="EMBL" id="KPP64847.1"/>
    </source>
</evidence>
<proteinExistence type="predicted"/>
<dbReference type="PANTHER" id="PTHR45749">
    <property type="match status" value="1"/>
</dbReference>
<evidence type="ECO:0000259" key="1">
    <source>
        <dbReference type="Pfam" id="PF14291"/>
    </source>
</evidence>
<comment type="caution">
    <text evidence="2">The sequence shown here is derived from an EMBL/GenBank/DDBJ whole genome shotgun (WGS) entry which is preliminary data.</text>
</comment>
<feature type="non-terminal residue" evidence="2">
    <location>
        <position position="389"/>
    </location>
</feature>
<protein>
    <submittedName>
        <fullName evidence="2">Zinc finger MYM-type protein 1-like</fullName>
    </submittedName>
</protein>
<evidence type="ECO:0000313" key="3">
    <source>
        <dbReference type="Proteomes" id="UP000034805"/>
    </source>
</evidence>
<dbReference type="Pfam" id="PF14291">
    <property type="entry name" value="DUF4371"/>
    <property type="match status" value="1"/>
</dbReference>
<sequence>HFSLPSHTESAFTASSGFKNWKNAIFKDGVLAAHSQTEHNRDAESIIGNINKEYNKKFKYNWDYIKTLDEVLLYTATENIGQRGHNETIKSDRKGNFLGILELIAKHNPNIMKKINAVGNAKYTSVDIQNEILSCLAEMLRTSIIKAVKKSEMFSILPDEAKTIAKKSRFLLYVLEYKSNLVGQSYDGATVMSGKHRGVQTRVKQLYVFMSGSVVHQNWLQIQGEMYPGAPRELQWLSNTWWACTYLACRNLVDRLPAVVQVLEDIGTLKKLFGDAKFLSDMFQSSYLDLAKAVYIVKAFICTFKNYGNEQVFDDFWTTVLGIAEQCNFRTETVPRHKKKLSSKLQATSVISTVESQAALNSKECFRAGIFYQVLDMMLNELRTRFSEQ</sequence>
<dbReference type="EMBL" id="JARO02006737">
    <property type="protein sequence ID" value="KPP64847.1"/>
    <property type="molecule type" value="Genomic_DNA"/>
</dbReference>
<accession>A0A0P7TU57</accession>